<proteinExistence type="predicted"/>
<keyword evidence="2" id="KW-1185">Reference proteome</keyword>
<dbReference type="EMBL" id="CP133612">
    <property type="protein sequence ID" value="WMV09098.1"/>
    <property type="molecule type" value="Genomic_DNA"/>
</dbReference>
<gene>
    <name evidence="1" type="ORF">MTR67_002483</name>
</gene>
<accession>A0AAF0T9G1</accession>
<evidence type="ECO:0000313" key="2">
    <source>
        <dbReference type="Proteomes" id="UP001234989"/>
    </source>
</evidence>
<organism evidence="1 2">
    <name type="scientific">Solanum verrucosum</name>
    <dbReference type="NCBI Taxonomy" id="315347"/>
    <lineage>
        <taxon>Eukaryota</taxon>
        <taxon>Viridiplantae</taxon>
        <taxon>Streptophyta</taxon>
        <taxon>Embryophyta</taxon>
        <taxon>Tracheophyta</taxon>
        <taxon>Spermatophyta</taxon>
        <taxon>Magnoliopsida</taxon>
        <taxon>eudicotyledons</taxon>
        <taxon>Gunneridae</taxon>
        <taxon>Pentapetalae</taxon>
        <taxon>asterids</taxon>
        <taxon>lamiids</taxon>
        <taxon>Solanales</taxon>
        <taxon>Solanaceae</taxon>
        <taxon>Solanoideae</taxon>
        <taxon>Solaneae</taxon>
        <taxon>Solanum</taxon>
    </lineage>
</organism>
<dbReference type="AlphaFoldDB" id="A0AAF0T9G1"/>
<dbReference type="Proteomes" id="UP001234989">
    <property type="component" value="Chromosome 1"/>
</dbReference>
<evidence type="ECO:0000313" key="1">
    <source>
        <dbReference type="EMBL" id="WMV09098.1"/>
    </source>
</evidence>
<sequence>MFLSKTVPMLFKPEVKKRVPRVWLPNSCSQVQFLNEPILEWKGGDSMLKGQRFSYLKTRKMISNGFFYHLVRLRDVGSKTPSLESVPIVNEFPEVFPEDILGLPNGK</sequence>
<name>A0AAF0T9G1_SOLVR</name>
<protein>
    <submittedName>
        <fullName evidence="1">Uncharacterized protein</fullName>
    </submittedName>
</protein>
<reference evidence="1" key="1">
    <citation type="submission" date="2023-08" db="EMBL/GenBank/DDBJ databases">
        <title>A de novo genome assembly of Solanum verrucosum Schlechtendal, a Mexican diploid species geographically isolated from the other diploid A-genome species in potato relatives.</title>
        <authorList>
            <person name="Hosaka K."/>
        </authorList>
    </citation>
    <scope>NUCLEOTIDE SEQUENCE</scope>
    <source>
        <tissue evidence="1">Young leaves</tissue>
    </source>
</reference>